<comment type="similarity">
    <text evidence="1">Belongs to the NDRG family.</text>
</comment>
<dbReference type="InterPro" id="IPR004142">
    <property type="entry name" value="NDRG"/>
</dbReference>
<keyword evidence="2" id="KW-0472">Membrane</keyword>
<evidence type="ECO:0000313" key="3">
    <source>
        <dbReference type="EMBL" id="KAJ8302816.1"/>
    </source>
</evidence>
<keyword evidence="2" id="KW-0812">Transmembrane</keyword>
<gene>
    <name evidence="3" type="ORF">KUTeg_019212</name>
</gene>
<comment type="caution">
    <text evidence="3">The sequence shown here is derived from an EMBL/GenBank/DDBJ whole genome shotgun (WGS) entry which is preliminary data.</text>
</comment>
<evidence type="ECO:0000256" key="1">
    <source>
        <dbReference type="ARBA" id="ARBA00005598"/>
    </source>
</evidence>
<dbReference type="EMBL" id="JARBDR010000917">
    <property type="protein sequence ID" value="KAJ8302816.1"/>
    <property type="molecule type" value="Genomic_DNA"/>
</dbReference>
<feature type="transmembrane region" description="Helical" evidence="2">
    <location>
        <begin position="230"/>
        <end position="249"/>
    </location>
</feature>
<keyword evidence="2" id="KW-1133">Transmembrane helix</keyword>
<protein>
    <submittedName>
        <fullName evidence="3">Uncharacterized protein</fullName>
    </submittedName>
</protein>
<organism evidence="3 4">
    <name type="scientific">Tegillarca granosa</name>
    <name type="common">Malaysian cockle</name>
    <name type="synonym">Anadara granosa</name>
    <dbReference type="NCBI Taxonomy" id="220873"/>
    <lineage>
        <taxon>Eukaryota</taxon>
        <taxon>Metazoa</taxon>
        <taxon>Spiralia</taxon>
        <taxon>Lophotrochozoa</taxon>
        <taxon>Mollusca</taxon>
        <taxon>Bivalvia</taxon>
        <taxon>Autobranchia</taxon>
        <taxon>Pteriomorphia</taxon>
        <taxon>Arcoida</taxon>
        <taxon>Arcoidea</taxon>
        <taxon>Arcidae</taxon>
        <taxon>Tegillarca</taxon>
    </lineage>
</organism>
<evidence type="ECO:0000313" key="4">
    <source>
        <dbReference type="Proteomes" id="UP001217089"/>
    </source>
</evidence>
<reference evidence="3 4" key="1">
    <citation type="submission" date="2022-12" db="EMBL/GenBank/DDBJ databases">
        <title>Chromosome-level genome of Tegillarca granosa.</title>
        <authorList>
            <person name="Kim J."/>
        </authorList>
    </citation>
    <scope>NUCLEOTIDE SEQUENCE [LARGE SCALE GENOMIC DNA]</scope>
    <source>
        <strain evidence="3">Teg-2019</strain>
        <tissue evidence="3">Adductor muscle</tissue>
    </source>
</reference>
<sequence length="291" mass="33909">MTLRCIHVDVKEFIGRMLLTLFQKTRWENNDLITVFKEYVKSINPQNLSLLIESYIKRTDLGISRELDPLKKSEVKQIKCRTLILVGDDAPHVEDAIYMNSRMDPSETDFFKIQDCGGMPLEETPGKVCEAFRLFLQGMGYVYIASHVVSFNFPYFQASCWLMPSLRQVHKPTMKTDLHSTRHQPDFSTTTPIQSRYECKCIYTCISPHAACAERVTFTHMPLLTYCDNAMLGFLLYVIVITITVSVVIRYTAVNLHFELEPVVIKYSSSYIYNFEFLLREIRFWLYPLSR</sequence>
<accession>A0ABQ9EG46</accession>
<dbReference type="PANTHER" id="PTHR11034">
    <property type="entry name" value="N-MYC DOWNSTREAM REGULATED"/>
    <property type="match status" value="1"/>
</dbReference>
<dbReference type="Pfam" id="PF03096">
    <property type="entry name" value="Ndr"/>
    <property type="match status" value="1"/>
</dbReference>
<dbReference type="SUPFAM" id="SSF53474">
    <property type="entry name" value="alpha/beta-Hydrolases"/>
    <property type="match status" value="1"/>
</dbReference>
<proteinExistence type="inferred from homology"/>
<name>A0ABQ9EG46_TEGGR</name>
<keyword evidence="4" id="KW-1185">Reference proteome</keyword>
<dbReference type="InterPro" id="IPR029058">
    <property type="entry name" value="AB_hydrolase_fold"/>
</dbReference>
<dbReference type="Proteomes" id="UP001217089">
    <property type="component" value="Unassembled WGS sequence"/>
</dbReference>
<evidence type="ECO:0000256" key="2">
    <source>
        <dbReference type="SAM" id="Phobius"/>
    </source>
</evidence>
<dbReference type="Gene3D" id="3.40.50.1820">
    <property type="entry name" value="alpha/beta hydrolase"/>
    <property type="match status" value="1"/>
</dbReference>